<organism evidence="2 3">
    <name type="scientific">Discina gigas</name>
    <dbReference type="NCBI Taxonomy" id="1032678"/>
    <lineage>
        <taxon>Eukaryota</taxon>
        <taxon>Fungi</taxon>
        <taxon>Dikarya</taxon>
        <taxon>Ascomycota</taxon>
        <taxon>Pezizomycotina</taxon>
        <taxon>Pezizomycetes</taxon>
        <taxon>Pezizales</taxon>
        <taxon>Discinaceae</taxon>
        <taxon>Discina</taxon>
    </lineage>
</organism>
<sequence>MGDRTQTRQTREIDELIASAMRLRTAMSRWDATQFANEVGMQYKTLHSLIPIPTNPASASASASPSKKAAYTSFYAKIRTQRWMRLGVTGRSPFFPDGQPLGTPLYGCCSRPQRGQNPFHDPAKSDPPVLQQLLLEAFLKHGDLKMAVSIMSGKNSDPVPLFDPTSKDKGKGRGNASPLRQFLTSENEIYEFAIDLMGHIPSSDNGVNHVSSRSHTRLSIQWRQSRLLTFTHAVIDVFTEGLLVFTIIDLMGHIPSSDNGINHVSSRVHVVVDAFTEGLLVFTIIDLCGDESSEVRGRLTSANKESSDRIANDLSFLKKVFTDLKLATAPSQPMNAESWRSQGIFGRECALTRAFLNRLALAPKLHIIMFGHGTSDQSRKDLIMSLKVWSPPVVAGRAIDDKPRAIGIGGKRSRANDVDGKRSKRPKFQR</sequence>
<gene>
    <name evidence="2" type="ORF">Q9L58_009994</name>
</gene>
<proteinExistence type="predicted"/>
<dbReference type="EMBL" id="JBBBZM010000291">
    <property type="protein sequence ID" value="KAL0631151.1"/>
    <property type="molecule type" value="Genomic_DNA"/>
</dbReference>
<accession>A0ABR3G6F1</accession>
<evidence type="ECO:0000313" key="2">
    <source>
        <dbReference type="EMBL" id="KAL0631151.1"/>
    </source>
</evidence>
<protein>
    <submittedName>
        <fullName evidence="2">Uncharacterized protein</fullName>
    </submittedName>
</protein>
<evidence type="ECO:0000256" key="1">
    <source>
        <dbReference type="SAM" id="MobiDB-lite"/>
    </source>
</evidence>
<keyword evidence="3" id="KW-1185">Reference proteome</keyword>
<dbReference type="Proteomes" id="UP001447188">
    <property type="component" value="Unassembled WGS sequence"/>
</dbReference>
<reference evidence="2 3" key="1">
    <citation type="submission" date="2024-02" db="EMBL/GenBank/DDBJ databases">
        <title>Discinaceae phylogenomics.</title>
        <authorList>
            <person name="Dirks A.C."/>
            <person name="James T.Y."/>
        </authorList>
    </citation>
    <scope>NUCLEOTIDE SEQUENCE [LARGE SCALE GENOMIC DNA]</scope>
    <source>
        <strain evidence="2 3">ACD0624</strain>
    </source>
</reference>
<feature type="region of interest" description="Disordered" evidence="1">
    <location>
        <begin position="159"/>
        <end position="178"/>
    </location>
</feature>
<name>A0ABR3G6F1_9PEZI</name>
<feature type="region of interest" description="Disordered" evidence="1">
    <location>
        <begin position="405"/>
        <end position="430"/>
    </location>
</feature>
<comment type="caution">
    <text evidence="2">The sequence shown here is derived from an EMBL/GenBank/DDBJ whole genome shotgun (WGS) entry which is preliminary data.</text>
</comment>
<evidence type="ECO:0000313" key="3">
    <source>
        <dbReference type="Proteomes" id="UP001447188"/>
    </source>
</evidence>